<proteinExistence type="predicted"/>
<dbReference type="Proteomes" id="UP001241110">
    <property type="component" value="Unassembled WGS sequence"/>
</dbReference>
<protein>
    <submittedName>
        <fullName evidence="2">PmoA family protein</fullName>
    </submittedName>
</protein>
<evidence type="ECO:0000313" key="2">
    <source>
        <dbReference type="EMBL" id="MDJ1483646.1"/>
    </source>
</evidence>
<sequence length="376" mass="41779">MKNLQNYSVTGLKSLLVLALWSAFCMQNSASAQRKGRSQANQVTLTQENGKVVVKVNNQLFTQYLFGVTELQGCKKPVLFPILTSKGAPITRGYPLEPRSGERVDHPHHVGLWFNYGDVNEHDFWNNSTAVGPEHKGPFGTIVHTGILQMKSGKKQAQLIVTADWLNKDNATLLKEKTAFTFFGDTTLRLIDRITTLTALDKDISFKDNKEGMIAIRLARQLEHPSNKPEVFTDASGQATAVPMLDNTGVTGHYHNSEGVEGEDVWGKRAIWMDLTGKIGDENVSLVMIDHSENVGYPTYWHARGYGLYAANPLGAKAFTNGKEELNYVLPAGQSVTFRYRIAIASKELSVPEIQQLAADFEKKYKTSMDVISNKK</sequence>
<name>A0AAE3U8P3_9BACT</name>
<feature type="signal peptide" evidence="1">
    <location>
        <begin position="1"/>
        <end position="32"/>
    </location>
</feature>
<feature type="chain" id="PRO_5042082252" evidence="1">
    <location>
        <begin position="33"/>
        <end position="376"/>
    </location>
</feature>
<evidence type="ECO:0000313" key="3">
    <source>
        <dbReference type="Proteomes" id="UP001241110"/>
    </source>
</evidence>
<keyword evidence="1" id="KW-0732">Signal</keyword>
<dbReference type="AlphaFoldDB" id="A0AAE3U8P3"/>
<dbReference type="InterPro" id="IPR029475">
    <property type="entry name" value="DUF6807"/>
</dbReference>
<evidence type="ECO:0000256" key="1">
    <source>
        <dbReference type="SAM" id="SignalP"/>
    </source>
</evidence>
<gene>
    <name evidence="2" type="ORF">QNI16_24315</name>
</gene>
<accession>A0AAE3U8P3</accession>
<reference evidence="2" key="1">
    <citation type="submission" date="2023-05" db="EMBL/GenBank/DDBJ databases">
        <authorList>
            <person name="Zhang X."/>
        </authorList>
    </citation>
    <scope>NUCLEOTIDE SEQUENCE</scope>
    <source>
        <strain evidence="2">YF14B1</strain>
    </source>
</reference>
<dbReference type="Pfam" id="PF14100">
    <property type="entry name" value="DUF6807"/>
    <property type="match status" value="1"/>
</dbReference>
<dbReference type="EMBL" id="JASJOS010000011">
    <property type="protein sequence ID" value="MDJ1483646.1"/>
    <property type="molecule type" value="Genomic_DNA"/>
</dbReference>
<organism evidence="2 3">
    <name type="scientific">Xanthocytophaga flava</name>
    <dbReference type="NCBI Taxonomy" id="3048013"/>
    <lineage>
        <taxon>Bacteria</taxon>
        <taxon>Pseudomonadati</taxon>
        <taxon>Bacteroidota</taxon>
        <taxon>Cytophagia</taxon>
        <taxon>Cytophagales</taxon>
        <taxon>Rhodocytophagaceae</taxon>
        <taxon>Xanthocytophaga</taxon>
    </lineage>
</organism>
<comment type="caution">
    <text evidence="2">The sequence shown here is derived from an EMBL/GenBank/DDBJ whole genome shotgun (WGS) entry which is preliminary data.</text>
</comment>